<dbReference type="EMBL" id="JACATZ010000003">
    <property type="protein sequence ID" value="NWJ49100.1"/>
    <property type="molecule type" value="Genomic_DNA"/>
</dbReference>
<reference evidence="2 4" key="1">
    <citation type="submission" date="2020-06" db="EMBL/GenBank/DDBJ databases">
        <title>Anoxygenic phototrophic Chloroflexota member uses a Type I reaction center.</title>
        <authorList>
            <person name="Tsuji J.M."/>
            <person name="Shaw N.A."/>
            <person name="Nagashima S."/>
            <person name="Venkiteswaran J."/>
            <person name="Schiff S.L."/>
            <person name="Hanada S."/>
            <person name="Tank M."/>
            <person name="Neufeld J.D."/>
        </authorList>
    </citation>
    <scope>NUCLEOTIDE SEQUENCE [LARGE SCALE GENOMIC DNA]</scope>
    <source>
        <strain evidence="2">L227-S17</strain>
    </source>
</reference>
<dbReference type="PROSITE" id="PS50531">
    <property type="entry name" value="HTH_IS21"/>
    <property type="match status" value="1"/>
</dbReference>
<reference evidence="3" key="2">
    <citation type="journal article" date="2024" name="Nature">
        <title>Anoxygenic phototroph of the Chloroflexota uses a type I reaction centre.</title>
        <authorList>
            <person name="Tsuji J.M."/>
            <person name="Shaw N.A."/>
            <person name="Nagashima S."/>
            <person name="Venkiteswaran J.J."/>
            <person name="Schiff S.L."/>
            <person name="Watanabe T."/>
            <person name="Fukui M."/>
            <person name="Hanada S."/>
            <person name="Tank M."/>
            <person name="Neufeld J.D."/>
        </authorList>
    </citation>
    <scope>NUCLEOTIDE SEQUENCE</scope>
    <source>
        <strain evidence="3">L227-S17</strain>
    </source>
</reference>
<feature type="domain" description="HTH IS21-type" evidence="1">
    <location>
        <begin position="147"/>
        <end position="207"/>
    </location>
</feature>
<proteinExistence type="predicted"/>
<dbReference type="InterPro" id="IPR002560">
    <property type="entry name" value="Transposase_DDE"/>
</dbReference>
<dbReference type="PANTHER" id="PTHR33498:SF1">
    <property type="entry name" value="TRANSPOSASE FOR INSERTION SEQUENCE ELEMENT IS1557"/>
    <property type="match status" value="1"/>
</dbReference>
<protein>
    <submittedName>
        <fullName evidence="2">Transposase</fullName>
    </submittedName>
</protein>
<evidence type="ECO:0000313" key="2">
    <source>
        <dbReference type="EMBL" id="NWJ49100.1"/>
    </source>
</evidence>
<evidence type="ECO:0000313" key="5">
    <source>
        <dbReference type="Proteomes" id="UP001431572"/>
    </source>
</evidence>
<dbReference type="Proteomes" id="UP001431572">
    <property type="component" value="Chromosome 2"/>
</dbReference>
<organism evidence="2 4">
    <name type="scientific">Candidatus Chlorohelix allophototropha</name>
    <dbReference type="NCBI Taxonomy" id="3003348"/>
    <lineage>
        <taxon>Bacteria</taxon>
        <taxon>Bacillati</taxon>
        <taxon>Chloroflexota</taxon>
        <taxon>Chloroflexia</taxon>
        <taxon>Candidatus Chloroheliales</taxon>
        <taxon>Candidatus Chloroheliaceae</taxon>
        <taxon>Candidatus Chlorohelix</taxon>
    </lineage>
</organism>
<name>A0A8T7MAC3_9CHLR</name>
<evidence type="ECO:0000313" key="4">
    <source>
        <dbReference type="Proteomes" id="UP000521676"/>
    </source>
</evidence>
<dbReference type="PANTHER" id="PTHR33498">
    <property type="entry name" value="TRANSPOSASE FOR INSERTION SEQUENCE ELEMENT IS1557"/>
    <property type="match status" value="1"/>
</dbReference>
<evidence type="ECO:0000259" key="1">
    <source>
        <dbReference type="PROSITE" id="PS50531"/>
    </source>
</evidence>
<dbReference type="InterPro" id="IPR047951">
    <property type="entry name" value="Transpos_ISL3"/>
</dbReference>
<dbReference type="InterPro" id="IPR017894">
    <property type="entry name" value="HTH_IS21_transposase_type"/>
</dbReference>
<dbReference type="EMBL" id="CP128400">
    <property type="protein sequence ID" value="WJW69028.1"/>
    <property type="molecule type" value="Genomic_DNA"/>
</dbReference>
<gene>
    <name evidence="2" type="ORF">HXX08_24855</name>
    <name evidence="3" type="ORF">OZ401_002620</name>
</gene>
<dbReference type="Pfam" id="PF01610">
    <property type="entry name" value="DDE_Tnp_ISL3"/>
    <property type="match status" value="2"/>
</dbReference>
<dbReference type="AlphaFoldDB" id="A0A8T7MAC3"/>
<evidence type="ECO:0000313" key="3">
    <source>
        <dbReference type="EMBL" id="WJW69028.1"/>
    </source>
</evidence>
<accession>A0A8T7MAC3</accession>
<sequence>MLDLERQVVIDVLPDRKAKTLASWLQEHPGIEFISRDRSSAYSKAIRTAAPAAVQIADRFHLKQNLRTATEKYLRRNYPKIKAILKPPAEPKPTSEVKKAEEIKVGKPLTPAQIRKSRLELAGMPPTPPALPVREQKKEATQAARMELYQQIRTLHRQGFKQYQITHELDIDAGTVSQYLKNAPQPRVYSPGASKLDPYKAYLKQRFFVEGCRNAVQLGGEIRTQGYSGGNSIVTQYVASLRAELANHSPTESSIKSLAEFKLNQSKSKVATPRQISWWLCLPGERLKPWEQAQLQLLCEADAEIARAYGLSQQFSELIGSKNADSLVLWLWAVEEEPISEYASLGWGIASDRAAVEAGISLRWNQGQTEGGQVNRLKTIKRQMYNRAKFDLLRARVLYAA</sequence>
<keyword evidence="5" id="KW-1185">Reference proteome</keyword>
<dbReference type="Proteomes" id="UP000521676">
    <property type="component" value="Unassembled WGS sequence"/>
</dbReference>